<organism evidence="1 2">
    <name type="scientific">Mycobacterium talmoniae</name>
    <dbReference type="NCBI Taxonomy" id="1858794"/>
    <lineage>
        <taxon>Bacteria</taxon>
        <taxon>Bacillati</taxon>
        <taxon>Actinomycetota</taxon>
        <taxon>Actinomycetes</taxon>
        <taxon>Mycobacteriales</taxon>
        <taxon>Mycobacteriaceae</taxon>
        <taxon>Mycobacterium</taxon>
    </lineage>
</organism>
<dbReference type="SUPFAM" id="SSF82895">
    <property type="entry name" value="TSP-1 type 1 repeat"/>
    <property type="match status" value="1"/>
</dbReference>
<dbReference type="EMBL" id="MLQM01000066">
    <property type="protein sequence ID" value="OHV03698.1"/>
    <property type="molecule type" value="Genomic_DNA"/>
</dbReference>
<dbReference type="Proteomes" id="UP000179734">
    <property type="component" value="Unassembled WGS sequence"/>
</dbReference>
<sequence>MTSILETGSGSDLSRAALKVLAGELRALHKVIEAPGGITLCDHCCLNGVRERRFSCSGHHDHHNGAPCPTLRIVERLGL</sequence>
<dbReference type="AlphaFoldDB" id="A0A1S1NIM6"/>
<name>A0A1S1NIM6_9MYCO</name>
<evidence type="ECO:0000313" key="2">
    <source>
        <dbReference type="Proteomes" id="UP000179734"/>
    </source>
</evidence>
<evidence type="ECO:0000313" key="1">
    <source>
        <dbReference type="EMBL" id="OHV03698.1"/>
    </source>
</evidence>
<proteinExistence type="predicted"/>
<keyword evidence="2" id="KW-1185">Reference proteome</keyword>
<dbReference type="InterPro" id="IPR036383">
    <property type="entry name" value="TSP1_rpt_sf"/>
</dbReference>
<accession>A0A1S1NIM6</accession>
<reference evidence="1 2" key="1">
    <citation type="submission" date="2016-10" db="EMBL/GenBank/DDBJ databases">
        <title>Genome sequence of Mycobacterium talmonii.</title>
        <authorList>
            <person name="Greninger A.L."/>
            <person name="Elliott B."/>
            <person name="Vasireddy S."/>
            <person name="Vasireddy R."/>
        </authorList>
    </citation>
    <scope>NUCLEOTIDE SEQUENCE [LARGE SCALE GENOMIC DNA]</scope>
    <source>
        <strain evidence="2">NE-TNMC-100812</strain>
    </source>
</reference>
<dbReference type="RefSeq" id="WP_071026634.1">
    <property type="nucleotide sequence ID" value="NZ_MLQM01000066.1"/>
</dbReference>
<comment type="caution">
    <text evidence="1">The sequence shown here is derived from an EMBL/GenBank/DDBJ whole genome shotgun (WGS) entry which is preliminary data.</text>
</comment>
<protein>
    <submittedName>
        <fullName evidence="1">Uncharacterized protein</fullName>
    </submittedName>
</protein>
<gene>
    <name evidence="1" type="ORF">BKN37_13575</name>
</gene>